<dbReference type="Proteomes" id="UP000005551">
    <property type="component" value="Unassembled WGS sequence"/>
</dbReference>
<protein>
    <submittedName>
        <fullName evidence="1">Uncharacterized protein</fullName>
    </submittedName>
</protein>
<keyword evidence="2" id="KW-1185">Reference proteome</keyword>
<accession>I5C1T8</accession>
<gene>
    <name evidence="1" type="ORF">A3SI_12074</name>
</gene>
<sequence length="247" mass="29192">MTGLYRKVSTNYEEFTHLVEAQVLVEDVAYNKDVTGAKVKIQNFRASDDFAEIDSTYLLFLRKFRDSQPFTGYNVVPDNPIIQLYENNFIRKNYLESSPLNVKGYSDEFFGSIEKPVYQKFIGYEILDKDTIYTIAYGTTDPPIGTSYIKVNSRDFAVVEYQVTRYMDAERELYEQFLMKYKKFGEKYYPEKLVHKAIRFVNRNIGAHQMDIHTVWFDEVKTEKLKRIPFKEILKKRPDFGTKPFQV</sequence>
<proteinExistence type="predicted"/>
<comment type="caution">
    <text evidence="1">The sequence shown here is derived from an EMBL/GenBank/DDBJ whole genome shotgun (WGS) entry which is preliminary data.</text>
</comment>
<evidence type="ECO:0000313" key="1">
    <source>
        <dbReference type="EMBL" id="EIM75790.1"/>
    </source>
</evidence>
<dbReference type="AlphaFoldDB" id="I5C1T8"/>
<dbReference type="RefSeq" id="WP_009055514.1">
    <property type="nucleotide sequence ID" value="NZ_AJYA01000026.1"/>
</dbReference>
<dbReference type="OrthoDB" id="1075473at2"/>
<dbReference type="EMBL" id="AJYA01000026">
    <property type="protein sequence ID" value="EIM75790.1"/>
    <property type="molecule type" value="Genomic_DNA"/>
</dbReference>
<reference evidence="1 2" key="1">
    <citation type="submission" date="2012-05" db="EMBL/GenBank/DDBJ databases">
        <title>Genome sequence of Nitritalea halalkaliphila LW7.</title>
        <authorList>
            <person name="Jangir P.K."/>
            <person name="Singh A."/>
            <person name="Shivaji S."/>
            <person name="Sharma R."/>
        </authorList>
    </citation>
    <scope>NUCLEOTIDE SEQUENCE [LARGE SCALE GENOMIC DNA]</scope>
    <source>
        <strain evidence="1 2">LW7</strain>
    </source>
</reference>
<name>I5C1T8_9BACT</name>
<dbReference type="STRING" id="1189621.A3SI_12074"/>
<organism evidence="1 2">
    <name type="scientific">Nitritalea halalkaliphila LW7</name>
    <dbReference type="NCBI Taxonomy" id="1189621"/>
    <lineage>
        <taxon>Bacteria</taxon>
        <taxon>Pseudomonadati</taxon>
        <taxon>Bacteroidota</taxon>
        <taxon>Cytophagia</taxon>
        <taxon>Cytophagales</taxon>
        <taxon>Cyclobacteriaceae</taxon>
        <taxon>Nitritalea</taxon>
    </lineage>
</organism>
<evidence type="ECO:0000313" key="2">
    <source>
        <dbReference type="Proteomes" id="UP000005551"/>
    </source>
</evidence>